<keyword evidence="3" id="KW-1185">Reference proteome</keyword>
<feature type="region of interest" description="Disordered" evidence="1">
    <location>
        <begin position="1"/>
        <end position="22"/>
    </location>
</feature>
<name>A0A2U1P3N0_ARTAN</name>
<dbReference type="GO" id="GO:0016301">
    <property type="term" value="F:kinase activity"/>
    <property type="evidence" value="ECO:0007669"/>
    <property type="project" value="UniProtKB-KW"/>
</dbReference>
<evidence type="ECO:0000313" key="3">
    <source>
        <dbReference type="Proteomes" id="UP000245207"/>
    </source>
</evidence>
<protein>
    <submittedName>
        <fullName evidence="2">Protein kinase-like domain-containing protein</fullName>
    </submittedName>
</protein>
<keyword evidence="2" id="KW-0808">Transferase</keyword>
<dbReference type="EMBL" id="PKPP01001733">
    <property type="protein sequence ID" value="PWA80358.1"/>
    <property type="molecule type" value="Genomic_DNA"/>
</dbReference>
<dbReference type="Proteomes" id="UP000245207">
    <property type="component" value="Unassembled WGS sequence"/>
</dbReference>
<proteinExistence type="predicted"/>
<comment type="caution">
    <text evidence="2">The sequence shown here is derived from an EMBL/GenBank/DDBJ whole genome shotgun (WGS) entry which is preliminary data.</text>
</comment>
<sequence length="79" mass="8765">MDLSKRALLDESHGTVTNGAPKKGLPIEVPKLLLDGNYGKLTDEREAILKKLDTSSSPESDDEFTNQARIFVIYLHSHV</sequence>
<keyword evidence="2" id="KW-0418">Kinase</keyword>
<dbReference type="AlphaFoldDB" id="A0A2U1P3N0"/>
<accession>A0A2U1P3N0</accession>
<reference evidence="2 3" key="1">
    <citation type="journal article" date="2018" name="Mol. Plant">
        <title>The genome of Artemisia annua provides insight into the evolution of Asteraceae family and artemisinin biosynthesis.</title>
        <authorList>
            <person name="Shen Q."/>
            <person name="Zhang L."/>
            <person name="Liao Z."/>
            <person name="Wang S."/>
            <person name="Yan T."/>
            <person name="Shi P."/>
            <person name="Liu M."/>
            <person name="Fu X."/>
            <person name="Pan Q."/>
            <person name="Wang Y."/>
            <person name="Lv Z."/>
            <person name="Lu X."/>
            <person name="Zhang F."/>
            <person name="Jiang W."/>
            <person name="Ma Y."/>
            <person name="Chen M."/>
            <person name="Hao X."/>
            <person name="Li L."/>
            <person name="Tang Y."/>
            <person name="Lv G."/>
            <person name="Zhou Y."/>
            <person name="Sun X."/>
            <person name="Brodelius P.E."/>
            <person name="Rose J.K.C."/>
            <person name="Tang K."/>
        </authorList>
    </citation>
    <scope>NUCLEOTIDE SEQUENCE [LARGE SCALE GENOMIC DNA]</scope>
    <source>
        <strain evidence="3">cv. Huhao1</strain>
        <tissue evidence="2">Leaf</tissue>
    </source>
</reference>
<gene>
    <name evidence="2" type="ORF">CTI12_AA195310</name>
</gene>
<evidence type="ECO:0000313" key="2">
    <source>
        <dbReference type="EMBL" id="PWA80358.1"/>
    </source>
</evidence>
<organism evidence="2 3">
    <name type="scientific">Artemisia annua</name>
    <name type="common">Sweet wormwood</name>
    <dbReference type="NCBI Taxonomy" id="35608"/>
    <lineage>
        <taxon>Eukaryota</taxon>
        <taxon>Viridiplantae</taxon>
        <taxon>Streptophyta</taxon>
        <taxon>Embryophyta</taxon>
        <taxon>Tracheophyta</taxon>
        <taxon>Spermatophyta</taxon>
        <taxon>Magnoliopsida</taxon>
        <taxon>eudicotyledons</taxon>
        <taxon>Gunneridae</taxon>
        <taxon>Pentapetalae</taxon>
        <taxon>asterids</taxon>
        <taxon>campanulids</taxon>
        <taxon>Asterales</taxon>
        <taxon>Asteraceae</taxon>
        <taxon>Asteroideae</taxon>
        <taxon>Anthemideae</taxon>
        <taxon>Artemisiinae</taxon>
        <taxon>Artemisia</taxon>
    </lineage>
</organism>
<feature type="compositionally biased region" description="Basic and acidic residues" evidence="1">
    <location>
        <begin position="1"/>
        <end position="13"/>
    </location>
</feature>
<evidence type="ECO:0000256" key="1">
    <source>
        <dbReference type="SAM" id="MobiDB-lite"/>
    </source>
</evidence>